<name>A0ABR4CWX9_9HELO</name>
<comment type="caution">
    <text evidence="1">The sequence shown here is derived from an EMBL/GenBank/DDBJ whole genome shotgun (WGS) entry which is preliminary data.</text>
</comment>
<dbReference type="EMBL" id="JAZHXI010000002">
    <property type="protein sequence ID" value="KAL2074087.1"/>
    <property type="molecule type" value="Genomic_DNA"/>
</dbReference>
<keyword evidence="2" id="KW-1185">Reference proteome</keyword>
<organism evidence="1 2">
    <name type="scientific">Oculimacula yallundae</name>
    <dbReference type="NCBI Taxonomy" id="86028"/>
    <lineage>
        <taxon>Eukaryota</taxon>
        <taxon>Fungi</taxon>
        <taxon>Dikarya</taxon>
        <taxon>Ascomycota</taxon>
        <taxon>Pezizomycotina</taxon>
        <taxon>Leotiomycetes</taxon>
        <taxon>Helotiales</taxon>
        <taxon>Ploettnerulaceae</taxon>
        <taxon>Oculimacula</taxon>
    </lineage>
</organism>
<evidence type="ECO:0000313" key="1">
    <source>
        <dbReference type="EMBL" id="KAL2074087.1"/>
    </source>
</evidence>
<gene>
    <name evidence="1" type="ORF">VTL71DRAFT_7865</name>
</gene>
<evidence type="ECO:0000313" key="2">
    <source>
        <dbReference type="Proteomes" id="UP001595075"/>
    </source>
</evidence>
<dbReference type="Proteomes" id="UP001595075">
    <property type="component" value="Unassembled WGS sequence"/>
</dbReference>
<accession>A0ABR4CWX9</accession>
<reference evidence="1 2" key="1">
    <citation type="journal article" date="2024" name="Commun. Biol.">
        <title>Comparative genomic analysis of thermophilic fungi reveals convergent evolutionary adaptations and gene losses.</title>
        <authorList>
            <person name="Steindorff A.S."/>
            <person name="Aguilar-Pontes M.V."/>
            <person name="Robinson A.J."/>
            <person name="Andreopoulos B."/>
            <person name="LaButti K."/>
            <person name="Kuo A."/>
            <person name="Mondo S."/>
            <person name="Riley R."/>
            <person name="Otillar R."/>
            <person name="Haridas S."/>
            <person name="Lipzen A."/>
            <person name="Grimwood J."/>
            <person name="Schmutz J."/>
            <person name="Clum A."/>
            <person name="Reid I.D."/>
            <person name="Moisan M.C."/>
            <person name="Butler G."/>
            <person name="Nguyen T.T.M."/>
            <person name="Dewar K."/>
            <person name="Conant G."/>
            <person name="Drula E."/>
            <person name="Henrissat B."/>
            <person name="Hansel C."/>
            <person name="Singer S."/>
            <person name="Hutchinson M.I."/>
            <person name="de Vries R.P."/>
            <person name="Natvig D.O."/>
            <person name="Powell A.J."/>
            <person name="Tsang A."/>
            <person name="Grigoriev I.V."/>
        </authorList>
    </citation>
    <scope>NUCLEOTIDE SEQUENCE [LARGE SCALE GENOMIC DNA]</scope>
    <source>
        <strain evidence="1 2">CBS 494.80</strain>
    </source>
</reference>
<protein>
    <submittedName>
        <fullName evidence="1">Uncharacterized protein</fullName>
    </submittedName>
</protein>
<sequence>MSFDIRKTSSQKIEKSIILDTVAKTTSRQNLTSRMLARYPNDITPTPKNKIYTVIQDHNQKARGGPHIRLTLVVRLGP</sequence>
<proteinExistence type="predicted"/>